<evidence type="ECO:0000313" key="7">
    <source>
        <dbReference type="EMBL" id="KAF7727598.1"/>
    </source>
</evidence>
<dbReference type="Proteomes" id="UP000605846">
    <property type="component" value="Unassembled WGS sequence"/>
</dbReference>
<evidence type="ECO:0000256" key="1">
    <source>
        <dbReference type="ARBA" id="ARBA00001974"/>
    </source>
</evidence>
<dbReference type="InterPro" id="IPR006076">
    <property type="entry name" value="FAD-dep_OxRdtase"/>
</dbReference>
<dbReference type="GO" id="GO:0050660">
    <property type="term" value="F:flavin adenine dinucleotide binding"/>
    <property type="evidence" value="ECO:0007669"/>
    <property type="project" value="InterPro"/>
</dbReference>
<evidence type="ECO:0000256" key="5">
    <source>
        <dbReference type="ARBA" id="ARBA00023002"/>
    </source>
</evidence>
<keyword evidence="4" id="KW-0274">FAD</keyword>
<evidence type="ECO:0000256" key="2">
    <source>
        <dbReference type="ARBA" id="ARBA00010989"/>
    </source>
</evidence>
<evidence type="ECO:0000313" key="8">
    <source>
        <dbReference type="Proteomes" id="UP000605846"/>
    </source>
</evidence>
<proteinExistence type="inferred from homology"/>
<comment type="similarity">
    <text evidence="2">Belongs to the MSOX/MTOX family.</text>
</comment>
<protein>
    <recommendedName>
        <fullName evidence="6">FAD dependent oxidoreductase domain-containing protein</fullName>
    </recommendedName>
</protein>
<dbReference type="Gene3D" id="3.30.9.10">
    <property type="entry name" value="D-Amino Acid Oxidase, subunit A, domain 2"/>
    <property type="match status" value="1"/>
</dbReference>
<dbReference type="PANTHER" id="PTHR10961">
    <property type="entry name" value="PEROXISOMAL SARCOSINE OXIDASE"/>
    <property type="match status" value="1"/>
</dbReference>
<name>A0A8H7BUU3_9FUNG</name>
<keyword evidence="5" id="KW-0560">Oxidoreductase</keyword>
<organism evidence="7 8">
    <name type="scientific">Apophysomyces ossiformis</name>
    <dbReference type="NCBI Taxonomy" id="679940"/>
    <lineage>
        <taxon>Eukaryota</taxon>
        <taxon>Fungi</taxon>
        <taxon>Fungi incertae sedis</taxon>
        <taxon>Mucoromycota</taxon>
        <taxon>Mucoromycotina</taxon>
        <taxon>Mucoromycetes</taxon>
        <taxon>Mucorales</taxon>
        <taxon>Mucorineae</taxon>
        <taxon>Mucoraceae</taxon>
        <taxon>Apophysomyces</taxon>
    </lineage>
</organism>
<dbReference type="AlphaFoldDB" id="A0A8H7BUU3"/>
<dbReference type="OrthoDB" id="2219495at2759"/>
<reference evidence="7" key="1">
    <citation type="submission" date="2020-01" db="EMBL/GenBank/DDBJ databases">
        <title>Genome Sequencing of Three Apophysomyces-Like Fungal Strains Confirms a Novel Fungal Genus in the Mucoromycota with divergent Burkholderia-like Endosymbiotic Bacteria.</title>
        <authorList>
            <person name="Stajich J.E."/>
            <person name="Macias A.M."/>
            <person name="Carter-House D."/>
            <person name="Lovett B."/>
            <person name="Kasson L.R."/>
            <person name="Berry K."/>
            <person name="Grigoriev I."/>
            <person name="Chang Y."/>
            <person name="Spatafora J."/>
            <person name="Kasson M.T."/>
        </authorList>
    </citation>
    <scope>NUCLEOTIDE SEQUENCE</scope>
    <source>
        <strain evidence="7">NRRL A-21654</strain>
    </source>
</reference>
<comment type="cofactor">
    <cofactor evidence="1">
        <name>FAD</name>
        <dbReference type="ChEBI" id="CHEBI:57692"/>
    </cofactor>
</comment>
<evidence type="ECO:0000256" key="3">
    <source>
        <dbReference type="ARBA" id="ARBA00022630"/>
    </source>
</evidence>
<dbReference type="InterPro" id="IPR036188">
    <property type="entry name" value="FAD/NAD-bd_sf"/>
</dbReference>
<dbReference type="Gene3D" id="3.50.50.60">
    <property type="entry name" value="FAD/NAD(P)-binding domain"/>
    <property type="match status" value="1"/>
</dbReference>
<dbReference type="InterPro" id="IPR045170">
    <property type="entry name" value="MTOX"/>
</dbReference>
<keyword evidence="8" id="KW-1185">Reference proteome</keyword>
<gene>
    <name evidence="7" type="ORF">EC973_007359</name>
</gene>
<comment type="caution">
    <text evidence="7">The sequence shown here is derived from an EMBL/GenBank/DDBJ whole genome shotgun (WGS) entry which is preliminary data.</text>
</comment>
<dbReference type="SUPFAM" id="SSF51905">
    <property type="entry name" value="FAD/NAD(P)-binding domain"/>
    <property type="match status" value="1"/>
</dbReference>
<dbReference type="EMBL" id="JABAYA010000053">
    <property type="protein sequence ID" value="KAF7727598.1"/>
    <property type="molecule type" value="Genomic_DNA"/>
</dbReference>
<sequence length="472" mass="52898">MIECFLGGKNRTYGKLSPKKKIRCLESLDWPYFSFKATMTCHVTTPLPTKTCKVIIVGGGCYGLSTAYALSLKQKQYDVWVFDRLPIPVNDAASTDINKTVRMDYADKTLYMQLMIECLPMWRQWNEERASMGLDPVYYETGVLSFARGGQLSEYERQCLDQIRQVGFGHAVEELTGEMIIDKFPSFLHAVSNGYNVAYFNKEGGWCHSSEAIKHLYDKCRKNGVHFILGDEGCFEELYLKENGTTVQGIRTKDGKVHGADRVILATGSWTSGLIDTSNQLTATGQVVIQFRPPEEMAEELKHLPVWAADVSRSARHSAGYLNPRQEDQVSVPRTKVSHVDDTIPIGAVRGFRRLLKDFLPQTDGLDIVDTRLCWYSDTSDGDFLITPHPTYQNLIIASGDSGHAMKFLPILGFKIAEVIEGIKSEYTCAWAWRTTGGLRGDGKLARPVLNDKADEETRLAATDELRAGSFQ</sequence>
<evidence type="ECO:0000259" key="6">
    <source>
        <dbReference type="Pfam" id="PF01266"/>
    </source>
</evidence>
<evidence type="ECO:0000256" key="4">
    <source>
        <dbReference type="ARBA" id="ARBA00022827"/>
    </source>
</evidence>
<dbReference type="PANTHER" id="PTHR10961:SF46">
    <property type="entry name" value="PEROXISOMAL SARCOSINE OXIDASE"/>
    <property type="match status" value="1"/>
</dbReference>
<accession>A0A8H7BUU3</accession>
<dbReference type="Pfam" id="PF01266">
    <property type="entry name" value="DAO"/>
    <property type="match status" value="1"/>
</dbReference>
<keyword evidence="3" id="KW-0285">Flavoprotein</keyword>
<feature type="domain" description="FAD dependent oxidoreductase" evidence="6">
    <location>
        <begin position="53"/>
        <end position="418"/>
    </location>
</feature>
<dbReference type="GO" id="GO:0008115">
    <property type="term" value="F:sarcosine oxidase activity"/>
    <property type="evidence" value="ECO:0007669"/>
    <property type="project" value="TreeGrafter"/>
</dbReference>